<sequence>MINSNRCITELCQDWQGYKLPVAPEFKETEGIENVRRLIRELGEVRAARAIVDKERCKLIGKASRWVVNGTVTDPDYCWQCMFYGASFSQADAPIIVKNVKLFIFKETKMLQDRMLESKNTENGGIKAAETQTEHISQSESKKNIGLQFRDNDLIHKIITLPSGFCNWRLVAGFKPDLIDLLQTIRDVCKAHHQSVETVLDVNRELRSVLLPPSIPRDCTDLNLDDQNMDRYAKSILAYMYRNIIIPVDEYGLDICNKILDKKASRVKDEISGHYVRIKLHLSDYSTSSYSSPVHIADLIQEIIDDHGKIQKYYSGAHTCSVDKIPRLLGEIETIINEHENLLTAQVRNLQRIVKKKNFGISEDTVSQILASDRSLFLSRLKSVSPNPAANIVTSDGQSDGRSK</sequence>
<evidence type="ECO:0000313" key="1">
    <source>
        <dbReference type="EMBL" id="EZG79727.1"/>
    </source>
</evidence>
<name>A0A023BBF9_GRENI</name>
<gene>
    <name evidence="1" type="ORF">GNI_024340</name>
</gene>
<dbReference type="AlphaFoldDB" id="A0A023BBF9"/>
<accession>A0A023BBF9</accession>
<dbReference type="RefSeq" id="XP_011134383.1">
    <property type="nucleotide sequence ID" value="XM_011136081.1"/>
</dbReference>
<dbReference type="Proteomes" id="UP000019763">
    <property type="component" value="Unassembled WGS sequence"/>
</dbReference>
<protein>
    <submittedName>
        <fullName evidence="1">Uncharacterized protein</fullName>
    </submittedName>
</protein>
<reference evidence="1" key="1">
    <citation type="submission" date="2013-12" db="EMBL/GenBank/DDBJ databases">
        <authorList>
            <person name="Omoto C.K."/>
            <person name="Sibley D."/>
            <person name="Venepally P."/>
            <person name="Hadjithomas M."/>
            <person name="Karamycheva S."/>
            <person name="Brunk B."/>
            <person name="Roos D."/>
            <person name="Caler E."/>
            <person name="Lorenzi H."/>
        </authorList>
    </citation>
    <scope>NUCLEOTIDE SEQUENCE</scope>
</reference>
<dbReference type="VEuPathDB" id="CryptoDB:GNI_024340"/>
<keyword evidence="2" id="KW-1185">Reference proteome</keyword>
<dbReference type="EMBL" id="AFNH02000180">
    <property type="protein sequence ID" value="EZG79727.1"/>
    <property type="molecule type" value="Genomic_DNA"/>
</dbReference>
<dbReference type="GeneID" id="22911111"/>
<organism evidence="1 2">
    <name type="scientific">Gregarina niphandrodes</name>
    <name type="common">Septate eugregarine</name>
    <dbReference type="NCBI Taxonomy" id="110365"/>
    <lineage>
        <taxon>Eukaryota</taxon>
        <taxon>Sar</taxon>
        <taxon>Alveolata</taxon>
        <taxon>Apicomplexa</taxon>
        <taxon>Conoidasida</taxon>
        <taxon>Gregarinasina</taxon>
        <taxon>Eugregarinorida</taxon>
        <taxon>Gregarinidae</taxon>
        <taxon>Gregarina</taxon>
    </lineage>
</organism>
<proteinExistence type="predicted"/>
<comment type="caution">
    <text evidence="1">The sequence shown here is derived from an EMBL/GenBank/DDBJ whole genome shotgun (WGS) entry which is preliminary data.</text>
</comment>
<evidence type="ECO:0000313" key="2">
    <source>
        <dbReference type="Proteomes" id="UP000019763"/>
    </source>
</evidence>